<dbReference type="Pfam" id="PF00172">
    <property type="entry name" value="Zn_clus"/>
    <property type="match status" value="1"/>
</dbReference>
<dbReference type="SMART" id="SM00066">
    <property type="entry name" value="GAL4"/>
    <property type="match status" value="1"/>
</dbReference>
<gene>
    <name evidence="5" type="ORF">TASIC1_0004029500</name>
</gene>
<dbReference type="CDD" id="cd00067">
    <property type="entry name" value="GAL4"/>
    <property type="match status" value="1"/>
</dbReference>
<comment type="caution">
    <text evidence="5">The sequence shown here is derived from an EMBL/GenBank/DDBJ whole genome shotgun (WGS) entry which is preliminary data.</text>
</comment>
<evidence type="ECO:0000313" key="5">
    <source>
        <dbReference type="EMBL" id="GFP54671.1"/>
    </source>
</evidence>
<feature type="domain" description="Zn(2)-C6 fungal-type" evidence="4">
    <location>
        <begin position="182"/>
        <end position="210"/>
    </location>
</feature>
<sequence>MERTLTIVTNEDFTWKDDNSMSPDEGSWDDMVLPSPSPTETAWRAGVSAAPLQMGQLSPVSSNTDANMDGSSVPPMAHSASSSTCVDSWSASHGNPDECEEDKDWDWDQVSDETLAIPKLEPIDDDINLEDVCAAPLSQTPPNEILGVAQLKQKRPRGRPRKHPLTPIVNTNKVTKGRSKTGCITCRKRKKKCDEAKPRCMNCEKNAVVCEGYHEKQVWKSGRERAEEERQRWENLPIITIQPIFHGVETTEDKIFWKHYVNHFSNVLTVEGEAKNAFKDIILQLANRHQGLMHSILAASSKHIDWDTPYGMKILQNNPSTSKETLEQRSEFHHDEGMRRMYAEMQEMDEDDPEYKTVLAARVHLQAYKNLIQNSPPEDSNFLTFITEFFQYHIYADDLFWYPEKKTERLATEDWEPTAPIHPPRLLGVADGLFRHLSEITSIRNAIRVNMANSVDPLVDYTSLYKAAEIDAAIREWTPRWPSGDSRDRVGLLYKLMLWVYLFRTIYPPSSLPGRRSTIGSLPTAMFSTMSTSTGSQPRRASMAAAIGPSASSPLMGATNLFSRSQKTHSAPSTRHPSRTSSMHEGDPKTNTAPGSQKQRASSPPPARRPAQDDKRITMAVDEALTLLETFKPSDPSQTLLLIPCLVIGTACFEPDQRYRIRAAIRAVRGYTGLKNCDRVLELLEEVWALMDQGDWGAVWDWQRVARRMGLDFPCA</sequence>
<feature type="compositionally biased region" description="Polar residues" evidence="3">
    <location>
        <begin position="564"/>
        <end position="581"/>
    </location>
</feature>
<protein>
    <submittedName>
        <fullName evidence="5">Transcriptional regulatory protein moc3</fullName>
    </submittedName>
</protein>
<feature type="region of interest" description="Disordered" evidence="3">
    <location>
        <begin position="529"/>
        <end position="552"/>
    </location>
</feature>
<dbReference type="SUPFAM" id="SSF57701">
    <property type="entry name" value="Zn2/Cys6 DNA-binding domain"/>
    <property type="match status" value="1"/>
</dbReference>
<evidence type="ECO:0000313" key="6">
    <source>
        <dbReference type="Proteomes" id="UP000517252"/>
    </source>
</evidence>
<organism evidence="5 6">
    <name type="scientific">Trichoderma asperellum</name>
    <name type="common">Filamentous fungus</name>
    <dbReference type="NCBI Taxonomy" id="101201"/>
    <lineage>
        <taxon>Eukaryota</taxon>
        <taxon>Fungi</taxon>
        <taxon>Dikarya</taxon>
        <taxon>Ascomycota</taxon>
        <taxon>Pezizomycotina</taxon>
        <taxon>Sordariomycetes</taxon>
        <taxon>Hypocreomycetidae</taxon>
        <taxon>Hypocreales</taxon>
        <taxon>Hypocreaceae</taxon>
        <taxon>Trichoderma</taxon>
    </lineage>
</organism>
<accession>A0A6V8QQ67</accession>
<proteinExistence type="predicted"/>
<dbReference type="PANTHER" id="PTHR37534:SF38">
    <property type="entry name" value="ZN(2)-C6 FUNGAL-TYPE DOMAIN-CONTAINING PROTEIN"/>
    <property type="match status" value="1"/>
</dbReference>
<dbReference type="PROSITE" id="PS50048">
    <property type="entry name" value="ZN2_CY6_FUNGAL_2"/>
    <property type="match status" value="1"/>
</dbReference>
<dbReference type="GO" id="GO:0045944">
    <property type="term" value="P:positive regulation of transcription by RNA polymerase II"/>
    <property type="evidence" value="ECO:0007669"/>
    <property type="project" value="TreeGrafter"/>
</dbReference>
<dbReference type="Proteomes" id="UP000517252">
    <property type="component" value="Unassembled WGS sequence"/>
</dbReference>
<dbReference type="Pfam" id="PF11951">
    <property type="entry name" value="Fungal_trans_2"/>
    <property type="match status" value="2"/>
</dbReference>
<feature type="compositionally biased region" description="Polar residues" evidence="3">
    <location>
        <begin position="57"/>
        <end position="70"/>
    </location>
</feature>
<dbReference type="PROSITE" id="PS00463">
    <property type="entry name" value="ZN2_CY6_FUNGAL_1"/>
    <property type="match status" value="1"/>
</dbReference>
<dbReference type="Gene3D" id="4.10.240.10">
    <property type="entry name" value="Zn(2)-C6 fungal-type DNA-binding domain"/>
    <property type="match status" value="1"/>
</dbReference>
<dbReference type="GO" id="GO:0000976">
    <property type="term" value="F:transcription cis-regulatory region binding"/>
    <property type="evidence" value="ECO:0007669"/>
    <property type="project" value="TreeGrafter"/>
</dbReference>
<feature type="region of interest" description="Disordered" evidence="3">
    <location>
        <begin position="564"/>
        <end position="615"/>
    </location>
</feature>
<dbReference type="GO" id="GO:0005634">
    <property type="term" value="C:nucleus"/>
    <property type="evidence" value="ECO:0007669"/>
    <property type="project" value="UniProtKB-SubCell"/>
</dbReference>
<reference evidence="5 6" key="1">
    <citation type="submission" date="2020-07" db="EMBL/GenBank/DDBJ databases">
        <title>Trichoderma asperellum IC-1 whole genome shotgun sequence.</title>
        <authorList>
            <person name="Kanamasa S."/>
            <person name="Takahashi H."/>
        </authorList>
    </citation>
    <scope>NUCLEOTIDE SEQUENCE [LARGE SCALE GENOMIC DNA]</scope>
    <source>
        <strain evidence="5 6">IC-1</strain>
    </source>
</reference>
<evidence type="ECO:0000256" key="3">
    <source>
        <dbReference type="SAM" id="MobiDB-lite"/>
    </source>
</evidence>
<dbReference type="OrthoDB" id="5333823at2759"/>
<dbReference type="InterPro" id="IPR021858">
    <property type="entry name" value="Fun_TF"/>
</dbReference>
<comment type="subcellular location">
    <subcellularLocation>
        <location evidence="1">Nucleus</location>
    </subcellularLocation>
</comment>
<feature type="compositionally biased region" description="Polar residues" evidence="3">
    <location>
        <begin position="529"/>
        <end position="539"/>
    </location>
</feature>
<evidence type="ECO:0000259" key="4">
    <source>
        <dbReference type="PROSITE" id="PS50048"/>
    </source>
</evidence>
<evidence type="ECO:0000256" key="2">
    <source>
        <dbReference type="ARBA" id="ARBA00023242"/>
    </source>
</evidence>
<feature type="region of interest" description="Disordered" evidence="3">
    <location>
        <begin position="57"/>
        <end position="103"/>
    </location>
</feature>
<dbReference type="InterPro" id="IPR001138">
    <property type="entry name" value="Zn2Cys6_DnaBD"/>
</dbReference>
<dbReference type="GO" id="GO:0000981">
    <property type="term" value="F:DNA-binding transcription factor activity, RNA polymerase II-specific"/>
    <property type="evidence" value="ECO:0007669"/>
    <property type="project" value="InterPro"/>
</dbReference>
<feature type="region of interest" description="Disordered" evidence="3">
    <location>
        <begin position="16"/>
        <end position="42"/>
    </location>
</feature>
<dbReference type="EMBL" id="BLZH01000004">
    <property type="protein sequence ID" value="GFP54671.1"/>
    <property type="molecule type" value="Genomic_DNA"/>
</dbReference>
<evidence type="ECO:0000256" key="1">
    <source>
        <dbReference type="ARBA" id="ARBA00004123"/>
    </source>
</evidence>
<dbReference type="AlphaFoldDB" id="A0A6V8QQ67"/>
<dbReference type="PANTHER" id="PTHR37534">
    <property type="entry name" value="TRANSCRIPTIONAL ACTIVATOR PROTEIN UGA3"/>
    <property type="match status" value="1"/>
</dbReference>
<name>A0A6V8QQ67_TRIAP</name>
<dbReference type="InterPro" id="IPR036864">
    <property type="entry name" value="Zn2-C6_fun-type_DNA-bd_sf"/>
</dbReference>
<dbReference type="GO" id="GO:0008270">
    <property type="term" value="F:zinc ion binding"/>
    <property type="evidence" value="ECO:0007669"/>
    <property type="project" value="InterPro"/>
</dbReference>
<feature type="compositionally biased region" description="Polar residues" evidence="3">
    <location>
        <begin position="79"/>
        <end position="93"/>
    </location>
</feature>
<keyword evidence="2" id="KW-0539">Nucleus</keyword>